<keyword evidence="1" id="KW-1133">Transmembrane helix</keyword>
<feature type="transmembrane region" description="Helical" evidence="1">
    <location>
        <begin position="321"/>
        <end position="343"/>
    </location>
</feature>
<accession>A0A239SZS3</accession>
<dbReference type="EMBL" id="LT906439">
    <property type="protein sequence ID" value="SNU90742.1"/>
    <property type="molecule type" value="Genomic_DNA"/>
</dbReference>
<feature type="transmembrane region" description="Helical" evidence="1">
    <location>
        <begin position="512"/>
        <end position="532"/>
    </location>
</feature>
<feature type="transmembrane region" description="Helical" evidence="1">
    <location>
        <begin position="432"/>
        <end position="454"/>
    </location>
</feature>
<feature type="transmembrane region" description="Helical" evidence="1">
    <location>
        <begin position="483"/>
        <end position="506"/>
    </location>
</feature>
<organism evidence="2 3">
    <name type="scientific">Streptococcus merionis</name>
    <dbReference type="NCBI Taxonomy" id="400065"/>
    <lineage>
        <taxon>Bacteria</taxon>
        <taxon>Bacillati</taxon>
        <taxon>Bacillota</taxon>
        <taxon>Bacilli</taxon>
        <taxon>Lactobacillales</taxon>
        <taxon>Streptococcaceae</taxon>
        <taxon>Streptococcus</taxon>
    </lineage>
</organism>
<proteinExistence type="predicted"/>
<feature type="transmembrane region" description="Helical" evidence="1">
    <location>
        <begin position="151"/>
        <end position="180"/>
    </location>
</feature>
<reference evidence="2 3" key="1">
    <citation type="submission" date="2017-06" db="EMBL/GenBank/DDBJ databases">
        <authorList>
            <consortium name="Pathogen Informatics"/>
        </authorList>
    </citation>
    <scope>NUCLEOTIDE SEQUENCE [LARGE SCALE GENOMIC DNA]</scope>
    <source>
        <strain evidence="2 3">NCTC13788</strain>
    </source>
</reference>
<dbReference type="RefSeq" id="WP_018373621.1">
    <property type="nucleotide sequence ID" value="NZ_LT906439.1"/>
</dbReference>
<dbReference type="AlphaFoldDB" id="A0A239SZS3"/>
<feature type="transmembrane region" description="Helical" evidence="1">
    <location>
        <begin position="192"/>
        <end position="212"/>
    </location>
</feature>
<keyword evidence="1" id="KW-0812">Transmembrane</keyword>
<evidence type="ECO:0000313" key="2">
    <source>
        <dbReference type="EMBL" id="SNU90742.1"/>
    </source>
</evidence>
<dbReference type="Proteomes" id="UP000215185">
    <property type="component" value="Chromosome 1"/>
</dbReference>
<feature type="transmembrane region" description="Helical" evidence="1">
    <location>
        <begin position="355"/>
        <end position="383"/>
    </location>
</feature>
<protein>
    <submittedName>
        <fullName evidence="2">ABC transporter membrane protein</fullName>
    </submittedName>
</protein>
<feature type="transmembrane region" description="Helical" evidence="1">
    <location>
        <begin position="118"/>
        <end position="145"/>
    </location>
</feature>
<keyword evidence="1" id="KW-0472">Membrane</keyword>
<name>A0A239SZS3_9STRE</name>
<feature type="transmembrane region" description="Helical" evidence="1">
    <location>
        <begin position="404"/>
        <end position="426"/>
    </location>
</feature>
<feature type="transmembrane region" description="Helical" evidence="1">
    <location>
        <begin position="48"/>
        <end position="68"/>
    </location>
</feature>
<evidence type="ECO:0000313" key="3">
    <source>
        <dbReference type="Proteomes" id="UP000215185"/>
    </source>
</evidence>
<sequence>MRFSMIRKLAQLNLIYSMQAAQMDKYRRKQADKPTKKLNITRKILNQYLFAGILYIGLFGSYSFGIPFEKLPGLYTQFIAIFTLMAMFQAFLSMYNVFYESKDLQSYRSLPVSELEVFLGKGVVVVIASLTFLLPILLYLGLLHFRFGNAWWWSVPVTLLSFALLFTAMALLTVVAVHFMTKTNVFRQHKKIASGAIMAVSMIGTVFAIISLQSTSMDFSLGELRETGGGFYPFWLFYGVAQNPLSVNVLVHLAIWLVLILGLLWVVKKQVLPNFYEAALATTSAVSVRKAPKTTKASKGQRTLRQQLWQYHMGLIADPTLLFTFVIMGSLLVAFMTIPTLIGVRDKLLSVDYNIGYLSIALLFGAAYALMSAGGLASVVISLDRENFNFFKTLPLNMKKYLEFKFWFAFLVDAALPLLVILGVTIWLQLPIYMFLGAVLGWLMTAYCMEMFYFTRDFRLLGLNWQNVTQLANRGMGNVAKTIVLLVSFVVFAAVIIFGVIVLSAASVTVNLLLAAGIFLLLVIAVVLTYFWSKNFWRYKVL</sequence>
<dbReference type="OrthoDB" id="2176387at2"/>
<feature type="transmembrane region" description="Helical" evidence="1">
    <location>
        <begin position="74"/>
        <end position="98"/>
    </location>
</feature>
<feature type="transmembrane region" description="Helical" evidence="1">
    <location>
        <begin position="245"/>
        <end position="267"/>
    </location>
</feature>
<dbReference type="eggNOG" id="ENOG502ZAPV">
    <property type="taxonomic scope" value="Bacteria"/>
</dbReference>
<keyword evidence="3" id="KW-1185">Reference proteome</keyword>
<dbReference type="KEGG" id="smen:SAMEA4412692_1973"/>
<gene>
    <name evidence="2" type="ORF">SAMEA4412692_01973</name>
</gene>
<evidence type="ECO:0000256" key="1">
    <source>
        <dbReference type="SAM" id="Phobius"/>
    </source>
</evidence>